<feature type="transmembrane region" description="Helical" evidence="1">
    <location>
        <begin position="21"/>
        <end position="41"/>
    </location>
</feature>
<dbReference type="AlphaFoldDB" id="T1J2U9"/>
<feature type="transmembrane region" description="Helical" evidence="1">
    <location>
        <begin position="47"/>
        <end position="65"/>
    </location>
</feature>
<feature type="transmembrane region" description="Helical" evidence="1">
    <location>
        <begin position="85"/>
        <end position="106"/>
    </location>
</feature>
<keyword evidence="3" id="KW-1185">Reference proteome</keyword>
<dbReference type="PhylomeDB" id="T1J2U9"/>
<dbReference type="Proteomes" id="UP000014500">
    <property type="component" value="Unassembled WGS sequence"/>
</dbReference>
<name>T1J2U9_STRMM</name>
<accession>T1J2U9</accession>
<proteinExistence type="predicted"/>
<evidence type="ECO:0000313" key="3">
    <source>
        <dbReference type="Proteomes" id="UP000014500"/>
    </source>
</evidence>
<organism evidence="2 3">
    <name type="scientific">Strigamia maritima</name>
    <name type="common">European centipede</name>
    <name type="synonym">Geophilus maritimus</name>
    <dbReference type="NCBI Taxonomy" id="126957"/>
    <lineage>
        <taxon>Eukaryota</taxon>
        <taxon>Metazoa</taxon>
        <taxon>Ecdysozoa</taxon>
        <taxon>Arthropoda</taxon>
        <taxon>Myriapoda</taxon>
        <taxon>Chilopoda</taxon>
        <taxon>Pleurostigmophora</taxon>
        <taxon>Geophilomorpha</taxon>
        <taxon>Linotaeniidae</taxon>
        <taxon>Strigamia</taxon>
    </lineage>
</organism>
<keyword evidence="1" id="KW-0812">Transmembrane</keyword>
<keyword evidence="1" id="KW-0472">Membrane</keyword>
<evidence type="ECO:0000256" key="1">
    <source>
        <dbReference type="SAM" id="Phobius"/>
    </source>
</evidence>
<reference evidence="2" key="2">
    <citation type="submission" date="2015-02" db="UniProtKB">
        <authorList>
            <consortium name="EnsemblMetazoa"/>
        </authorList>
    </citation>
    <scope>IDENTIFICATION</scope>
</reference>
<evidence type="ECO:0000313" key="2">
    <source>
        <dbReference type="EnsemblMetazoa" id="SMAR007898-PA"/>
    </source>
</evidence>
<dbReference type="EMBL" id="JH431810">
    <property type="status" value="NOT_ANNOTATED_CDS"/>
    <property type="molecule type" value="Genomic_DNA"/>
</dbReference>
<protein>
    <recommendedName>
        <fullName evidence="4">XK-related protein</fullName>
    </recommendedName>
</protein>
<sequence length="121" mass="14259">MTTQYDIQMSKAHQSRLTKRIFYGIKIILTLISFVCLVYGIAKNSSIFVLVWIVVEFATELYWSIQMILSIPLIKVFTPAIKFQLSIYLIHLIIWSYLLVVVWSFYWELKVQAQNDDPYSV</sequence>
<reference evidence="3" key="1">
    <citation type="submission" date="2011-05" db="EMBL/GenBank/DDBJ databases">
        <authorList>
            <person name="Richards S.R."/>
            <person name="Qu J."/>
            <person name="Jiang H."/>
            <person name="Jhangiani S.N."/>
            <person name="Agravi P."/>
            <person name="Goodspeed R."/>
            <person name="Gross S."/>
            <person name="Mandapat C."/>
            <person name="Jackson L."/>
            <person name="Mathew T."/>
            <person name="Pu L."/>
            <person name="Thornton R."/>
            <person name="Saada N."/>
            <person name="Wilczek-Boney K.B."/>
            <person name="Lee S."/>
            <person name="Kovar C."/>
            <person name="Wu Y."/>
            <person name="Scherer S.E."/>
            <person name="Worley K.C."/>
            <person name="Muzny D.M."/>
            <person name="Gibbs R."/>
        </authorList>
    </citation>
    <scope>NUCLEOTIDE SEQUENCE</scope>
    <source>
        <strain evidence="3">Brora</strain>
    </source>
</reference>
<keyword evidence="1" id="KW-1133">Transmembrane helix</keyword>
<evidence type="ECO:0008006" key="4">
    <source>
        <dbReference type="Google" id="ProtNLM"/>
    </source>
</evidence>
<dbReference type="HOGENOM" id="CLU_2040988_0_0_1"/>
<dbReference type="EnsemblMetazoa" id="SMAR007898-RA">
    <property type="protein sequence ID" value="SMAR007898-PA"/>
    <property type="gene ID" value="SMAR007898"/>
</dbReference>